<feature type="domain" description="FLZ-type" evidence="7">
    <location>
        <begin position="39"/>
        <end position="83"/>
    </location>
</feature>
<keyword evidence="3" id="KW-0963">Cytoplasm</keyword>
<gene>
    <name evidence="8" type="ORF">SASPL_100334</name>
</gene>
<dbReference type="Proteomes" id="UP000298416">
    <property type="component" value="Unassembled WGS sequence"/>
</dbReference>
<accession>A0A8X8YPL2</accession>
<dbReference type="GO" id="GO:0005737">
    <property type="term" value="C:cytoplasm"/>
    <property type="evidence" value="ECO:0007669"/>
    <property type="project" value="UniProtKB-SubCell"/>
</dbReference>
<evidence type="ECO:0000256" key="5">
    <source>
        <dbReference type="ARBA" id="ARBA00022771"/>
    </source>
</evidence>
<name>A0A8X8YPL2_SALSN</name>
<sequence length="170" mass="18859">MVGLSVILETYRDLSVKRSPQILSKGVMIIKPNSSPASGFLDNCFLCRRKLLPGNDIFMYKGDRAFCSVECRYRQIFMDEEESLCEKSVSSREGELRLRIEGRVCVFPFLPFVDSVSIPTQPGTILGIHDQLIHVSIVSCIGKVGIPSRNLAKVVVLSSRGHGSQLGTIR</sequence>
<keyword evidence="4" id="KW-0479">Metal-binding</keyword>
<evidence type="ECO:0000256" key="6">
    <source>
        <dbReference type="PROSITE-ProRule" id="PRU01131"/>
    </source>
</evidence>
<evidence type="ECO:0000256" key="1">
    <source>
        <dbReference type="ARBA" id="ARBA00004496"/>
    </source>
</evidence>
<dbReference type="InterPro" id="IPR007650">
    <property type="entry name" value="Zf-FLZ_dom"/>
</dbReference>
<dbReference type="PANTHER" id="PTHR33059:SF84">
    <property type="entry name" value="FCS-LIKE ZINC FINGER 15"/>
    <property type="match status" value="1"/>
</dbReference>
<reference evidence="8" key="2">
    <citation type="submission" date="2020-08" db="EMBL/GenBank/DDBJ databases">
        <title>Plant Genome Project.</title>
        <authorList>
            <person name="Zhang R.-G."/>
        </authorList>
    </citation>
    <scope>NUCLEOTIDE SEQUENCE</scope>
    <source>
        <strain evidence="8">Huo1</strain>
        <tissue evidence="8">Leaf</tissue>
    </source>
</reference>
<evidence type="ECO:0000313" key="8">
    <source>
        <dbReference type="EMBL" id="KAG6435460.1"/>
    </source>
</evidence>
<proteinExistence type="inferred from homology"/>
<feature type="zinc finger region" description="FLZ-type" evidence="6">
    <location>
        <begin position="39"/>
        <end position="83"/>
    </location>
</feature>
<evidence type="ECO:0000256" key="3">
    <source>
        <dbReference type="ARBA" id="ARBA00022490"/>
    </source>
</evidence>
<keyword evidence="5" id="KW-0863">Zinc-finger</keyword>
<comment type="similarity">
    <text evidence="2">Belongs to the FLZ family.</text>
</comment>
<dbReference type="PROSITE" id="PS51795">
    <property type="entry name" value="ZF_FLZ"/>
    <property type="match status" value="1"/>
</dbReference>
<comment type="caution">
    <text evidence="8">The sequence shown here is derived from an EMBL/GenBank/DDBJ whole genome shotgun (WGS) entry which is preliminary data.</text>
</comment>
<dbReference type="EMBL" id="PNBA02000001">
    <property type="protein sequence ID" value="KAG6435460.1"/>
    <property type="molecule type" value="Genomic_DNA"/>
</dbReference>
<organism evidence="8">
    <name type="scientific">Salvia splendens</name>
    <name type="common">Scarlet sage</name>
    <dbReference type="NCBI Taxonomy" id="180675"/>
    <lineage>
        <taxon>Eukaryota</taxon>
        <taxon>Viridiplantae</taxon>
        <taxon>Streptophyta</taxon>
        <taxon>Embryophyta</taxon>
        <taxon>Tracheophyta</taxon>
        <taxon>Spermatophyta</taxon>
        <taxon>Magnoliopsida</taxon>
        <taxon>eudicotyledons</taxon>
        <taxon>Gunneridae</taxon>
        <taxon>Pentapetalae</taxon>
        <taxon>asterids</taxon>
        <taxon>lamiids</taxon>
        <taxon>Lamiales</taxon>
        <taxon>Lamiaceae</taxon>
        <taxon>Nepetoideae</taxon>
        <taxon>Mentheae</taxon>
        <taxon>Salviinae</taxon>
        <taxon>Salvia</taxon>
        <taxon>Salvia subgen. Calosphace</taxon>
        <taxon>core Calosphace</taxon>
    </lineage>
</organism>
<reference evidence="8" key="1">
    <citation type="submission" date="2018-01" db="EMBL/GenBank/DDBJ databases">
        <authorList>
            <person name="Mao J.F."/>
        </authorList>
    </citation>
    <scope>NUCLEOTIDE SEQUENCE</scope>
    <source>
        <strain evidence="8">Huo1</strain>
        <tissue evidence="8">Leaf</tissue>
    </source>
</reference>
<evidence type="ECO:0000313" key="9">
    <source>
        <dbReference type="Proteomes" id="UP000298416"/>
    </source>
</evidence>
<dbReference type="GO" id="GO:0008270">
    <property type="term" value="F:zinc ion binding"/>
    <property type="evidence" value="ECO:0007669"/>
    <property type="project" value="UniProtKB-KW"/>
</dbReference>
<dbReference type="Pfam" id="PF04570">
    <property type="entry name" value="zf-FLZ"/>
    <property type="match status" value="1"/>
</dbReference>
<evidence type="ECO:0000256" key="4">
    <source>
        <dbReference type="ARBA" id="ARBA00022723"/>
    </source>
</evidence>
<keyword evidence="5" id="KW-0862">Zinc</keyword>
<comment type="subcellular location">
    <subcellularLocation>
        <location evidence="1">Cytoplasm</location>
    </subcellularLocation>
</comment>
<evidence type="ECO:0000256" key="2">
    <source>
        <dbReference type="ARBA" id="ARBA00009374"/>
    </source>
</evidence>
<protein>
    <recommendedName>
        <fullName evidence="7">FLZ-type domain-containing protein</fullName>
    </recommendedName>
</protein>
<dbReference type="AlphaFoldDB" id="A0A8X8YPL2"/>
<evidence type="ECO:0000259" key="7">
    <source>
        <dbReference type="PROSITE" id="PS51795"/>
    </source>
</evidence>
<keyword evidence="9" id="KW-1185">Reference proteome</keyword>
<dbReference type="PANTHER" id="PTHR33059">
    <property type="entry name" value="FCS-LIKE ZINC FINGER 5"/>
    <property type="match status" value="1"/>
</dbReference>